<comment type="subcellular location">
    <subcellularLocation>
        <location evidence="1">Membrane</location>
        <topology evidence="1">Multi-pass membrane protein</topology>
    </subcellularLocation>
</comment>
<name>A0A418KGS3_9ACTN</name>
<dbReference type="PANTHER" id="PTHR23515">
    <property type="entry name" value="HIGH-AFFINITY NITRATE TRANSPORTER 2.3"/>
    <property type="match status" value="1"/>
</dbReference>
<feature type="transmembrane region" description="Helical" evidence="6">
    <location>
        <begin position="147"/>
        <end position="166"/>
    </location>
</feature>
<keyword evidence="3 6" id="KW-0812">Transmembrane</keyword>
<keyword evidence="8" id="KW-1185">Reference proteome</keyword>
<evidence type="ECO:0000313" key="8">
    <source>
        <dbReference type="Proteomes" id="UP000284057"/>
    </source>
</evidence>
<dbReference type="Proteomes" id="UP000284057">
    <property type="component" value="Unassembled WGS sequence"/>
</dbReference>
<evidence type="ECO:0000256" key="1">
    <source>
        <dbReference type="ARBA" id="ARBA00004141"/>
    </source>
</evidence>
<dbReference type="Gene3D" id="1.20.1250.20">
    <property type="entry name" value="MFS general substrate transporter like domains"/>
    <property type="match status" value="1"/>
</dbReference>
<comment type="caution">
    <text evidence="7">The sequence shown here is derived from an EMBL/GenBank/DDBJ whole genome shotgun (WGS) entry which is preliminary data.</text>
</comment>
<dbReference type="InterPro" id="IPR036259">
    <property type="entry name" value="MFS_trans_sf"/>
</dbReference>
<dbReference type="GO" id="GO:0016020">
    <property type="term" value="C:membrane"/>
    <property type="evidence" value="ECO:0007669"/>
    <property type="project" value="UniProtKB-SubCell"/>
</dbReference>
<dbReference type="RefSeq" id="WP_119663193.1">
    <property type="nucleotide sequence ID" value="NZ_QUAL01000430.1"/>
</dbReference>
<keyword evidence="4 6" id="KW-1133">Transmembrane helix</keyword>
<evidence type="ECO:0000256" key="6">
    <source>
        <dbReference type="SAM" id="Phobius"/>
    </source>
</evidence>
<comment type="similarity">
    <text evidence="2">Belongs to the major facilitator superfamily. Nitrate/nitrite porter (TC 2.A.1.8) family.</text>
</comment>
<dbReference type="Pfam" id="PF07690">
    <property type="entry name" value="MFS_1"/>
    <property type="match status" value="1"/>
</dbReference>
<evidence type="ECO:0000313" key="7">
    <source>
        <dbReference type="EMBL" id="RIQ11237.1"/>
    </source>
</evidence>
<evidence type="ECO:0000256" key="3">
    <source>
        <dbReference type="ARBA" id="ARBA00022692"/>
    </source>
</evidence>
<dbReference type="GO" id="GO:0015112">
    <property type="term" value="F:nitrate transmembrane transporter activity"/>
    <property type="evidence" value="ECO:0007669"/>
    <property type="project" value="InterPro"/>
</dbReference>
<protein>
    <submittedName>
        <fullName evidence="7">MFS transporter</fullName>
    </submittedName>
</protein>
<feature type="transmembrane region" description="Helical" evidence="6">
    <location>
        <begin position="303"/>
        <end position="321"/>
    </location>
</feature>
<feature type="transmembrane region" description="Helical" evidence="6">
    <location>
        <begin position="187"/>
        <end position="216"/>
    </location>
</feature>
<dbReference type="CDD" id="cd17341">
    <property type="entry name" value="MFS_NRT2_like"/>
    <property type="match status" value="1"/>
</dbReference>
<gene>
    <name evidence="7" type="ORF">DY240_29355</name>
</gene>
<feature type="transmembrane region" description="Helical" evidence="6">
    <location>
        <begin position="410"/>
        <end position="435"/>
    </location>
</feature>
<feature type="transmembrane region" description="Helical" evidence="6">
    <location>
        <begin position="447"/>
        <end position="468"/>
    </location>
</feature>
<dbReference type="OrthoDB" id="9771451at2"/>
<evidence type="ECO:0000256" key="2">
    <source>
        <dbReference type="ARBA" id="ARBA00008432"/>
    </source>
</evidence>
<organism evidence="7 8">
    <name type="scientific">Jiangella rhizosphaerae</name>
    <dbReference type="NCBI Taxonomy" id="2293569"/>
    <lineage>
        <taxon>Bacteria</taxon>
        <taxon>Bacillati</taxon>
        <taxon>Actinomycetota</taxon>
        <taxon>Actinomycetes</taxon>
        <taxon>Jiangellales</taxon>
        <taxon>Jiangellaceae</taxon>
        <taxon>Jiangella</taxon>
    </lineage>
</organism>
<feature type="transmembrane region" description="Helical" evidence="6">
    <location>
        <begin position="228"/>
        <end position="247"/>
    </location>
</feature>
<feature type="transmembrane region" description="Helical" evidence="6">
    <location>
        <begin position="55"/>
        <end position="83"/>
    </location>
</feature>
<sequence>MTDTPTLAPASTTEPAAVQSTLAGPRRGARWIDHWEPEDEAFWQRTGRAVARRNLIFSIFAENVAFSVWTLWSISSALLVAHYDFGFSAAQMFFLVAVPNMVGAVLRIPYTFAVPRFGGRNWTVVSGLLLLVPTVLLAVAVENPGTPYWAFLLIAATAGFGGGNFASSMTNISFFYPDRSKGLALGLNAAGGNIGVALIQLGLPLIVGAGGLFGLVGASAAGVDLARAGWVWAALGVLAAACAWFFMDNLSVSLATFREQITVVRHKHTWIVSWLYIGTFGSFIGYSSAFPLLIQLQFPEVPAANYAFLGALVGSVARPFGGWLADRIGGARLTFWNFAAMAAGTVVVIVAVDAARWPLFLGAFLLVFVTTGIGNGSTFRMIPMIFQQQALREAGDGDRAAALARGRTEAAAVIGLSSAVGAFGGFVIVATFGVLGLVNDGRVPADAVATAFVIFLGFYVTCALLTWWNYGRRGSALSGADI</sequence>
<reference evidence="7 8" key="1">
    <citation type="submission" date="2018-09" db="EMBL/GenBank/DDBJ databases">
        <title>Isolation, diversity and antifungal activity of actinobacteria from wheat.</title>
        <authorList>
            <person name="Han C."/>
        </authorList>
    </citation>
    <scope>NUCLEOTIDE SEQUENCE [LARGE SCALE GENOMIC DNA]</scope>
    <source>
        <strain evidence="7 8">NEAU-YY265</strain>
    </source>
</reference>
<dbReference type="InterPro" id="IPR011701">
    <property type="entry name" value="MFS"/>
</dbReference>
<feature type="transmembrane region" description="Helical" evidence="6">
    <location>
        <begin position="122"/>
        <end position="141"/>
    </location>
</feature>
<evidence type="ECO:0000256" key="4">
    <source>
        <dbReference type="ARBA" id="ARBA00022989"/>
    </source>
</evidence>
<proteinExistence type="inferred from homology"/>
<dbReference type="AlphaFoldDB" id="A0A418KGS3"/>
<dbReference type="SUPFAM" id="SSF103473">
    <property type="entry name" value="MFS general substrate transporter"/>
    <property type="match status" value="1"/>
</dbReference>
<feature type="transmembrane region" description="Helical" evidence="6">
    <location>
        <begin position="89"/>
        <end position="110"/>
    </location>
</feature>
<keyword evidence="5 6" id="KW-0472">Membrane</keyword>
<dbReference type="InterPro" id="IPR044772">
    <property type="entry name" value="NO3_transporter"/>
</dbReference>
<dbReference type="EMBL" id="QUAL01000430">
    <property type="protein sequence ID" value="RIQ11237.1"/>
    <property type="molecule type" value="Genomic_DNA"/>
</dbReference>
<evidence type="ECO:0000256" key="5">
    <source>
        <dbReference type="ARBA" id="ARBA00023136"/>
    </source>
</evidence>
<feature type="transmembrane region" description="Helical" evidence="6">
    <location>
        <begin position="358"/>
        <end position="382"/>
    </location>
</feature>
<accession>A0A418KGS3</accession>
<feature type="transmembrane region" description="Helical" evidence="6">
    <location>
        <begin position="268"/>
        <end position="291"/>
    </location>
</feature>
<feature type="transmembrane region" description="Helical" evidence="6">
    <location>
        <begin position="333"/>
        <end position="352"/>
    </location>
</feature>